<protein>
    <submittedName>
        <fullName evidence="2">Uncharacterized protein</fullName>
    </submittedName>
</protein>
<organism evidence="2 3">
    <name type="scientific">Lithospermum erythrorhizon</name>
    <name type="common">Purple gromwell</name>
    <name type="synonym">Lithospermum officinale var. erythrorhizon</name>
    <dbReference type="NCBI Taxonomy" id="34254"/>
    <lineage>
        <taxon>Eukaryota</taxon>
        <taxon>Viridiplantae</taxon>
        <taxon>Streptophyta</taxon>
        <taxon>Embryophyta</taxon>
        <taxon>Tracheophyta</taxon>
        <taxon>Spermatophyta</taxon>
        <taxon>Magnoliopsida</taxon>
        <taxon>eudicotyledons</taxon>
        <taxon>Gunneridae</taxon>
        <taxon>Pentapetalae</taxon>
        <taxon>asterids</taxon>
        <taxon>lamiids</taxon>
        <taxon>Boraginales</taxon>
        <taxon>Boraginaceae</taxon>
        <taxon>Boraginoideae</taxon>
        <taxon>Lithospermeae</taxon>
        <taxon>Lithospermum</taxon>
    </lineage>
</organism>
<feature type="compositionally biased region" description="Basic and acidic residues" evidence="1">
    <location>
        <begin position="67"/>
        <end position="82"/>
    </location>
</feature>
<evidence type="ECO:0000313" key="3">
    <source>
        <dbReference type="Proteomes" id="UP001454036"/>
    </source>
</evidence>
<name>A0AAV3RG75_LITER</name>
<dbReference type="EMBL" id="BAABME010009561">
    <property type="protein sequence ID" value="GAA0175384.1"/>
    <property type="molecule type" value="Genomic_DNA"/>
</dbReference>
<evidence type="ECO:0000256" key="1">
    <source>
        <dbReference type="SAM" id="MobiDB-lite"/>
    </source>
</evidence>
<gene>
    <name evidence="2" type="ORF">LIER_28568</name>
</gene>
<proteinExistence type="predicted"/>
<dbReference type="AlphaFoldDB" id="A0AAV3RG75"/>
<keyword evidence="3" id="KW-1185">Reference proteome</keyword>
<accession>A0AAV3RG75</accession>
<evidence type="ECO:0000313" key="2">
    <source>
        <dbReference type="EMBL" id="GAA0175384.1"/>
    </source>
</evidence>
<reference evidence="2 3" key="1">
    <citation type="submission" date="2024-01" db="EMBL/GenBank/DDBJ databases">
        <title>The complete chloroplast genome sequence of Lithospermum erythrorhizon: insights into the phylogenetic relationship among Boraginaceae species and the maternal lineages of purple gromwells.</title>
        <authorList>
            <person name="Okada T."/>
            <person name="Watanabe K."/>
        </authorList>
    </citation>
    <scope>NUCLEOTIDE SEQUENCE [LARGE SCALE GENOMIC DNA]</scope>
</reference>
<dbReference type="Proteomes" id="UP001454036">
    <property type="component" value="Unassembled WGS sequence"/>
</dbReference>
<feature type="region of interest" description="Disordered" evidence="1">
    <location>
        <begin position="61"/>
        <end position="82"/>
    </location>
</feature>
<comment type="caution">
    <text evidence="2">The sequence shown here is derived from an EMBL/GenBank/DDBJ whole genome shotgun (WGS) entry which is preliminary data.</text>
</comment>
<sequence>MKRITIHELKPEYKSIVTATRDWSIEPTLANLENLLNNEEDLKKSMSRKPTRQEETALFTMRYGKGRGRDRGKEHDDRRFNNEDVRRNQDRCFQLEGA</sequence>